<name>A0ACC2C6W5_DIPCM</name>
<reference evidence="2" key="1">
    <citation type="journal article" date="2024" name="Proc. Natl. Acad. Sci. U.S.A.">
        <title>Extraordinary preservation of gene collinearity over three hundred million years revealed in homosporous lycophytes.</title>
        <authorList>
            <person name="Li C."/>
            <person name="Wickell D."/>
            <person name="Kuo L.Y."/>
            <person name="Chen X."/>
            <person name="Nie B."/>
            <person name="Liao X."/>
            <person name="Peng D."/>
            <person name="Ji J."/>
            <person name="Jenkins J."/>
            <person name="Williams M."/>
            <person name="Shu S."/>
            <person name="Plott C."/>
            <person name="Barry K."/>
            <person name="Rajasekar S."/>
            <person name="Grimwood J."/>
            <person name="Han X."/>
            <person name="Sun S."/>
            <person name="Hou Z."/>
            <person name="He W."/>
            <person name="Dai G."/>
            <person name="Sun C."/>
            <person name="Schmutz J."/>
            <person name="Leebens-Mack J.H."/>
            <person name="Li F.W."/>
            <person name="Wang L."/>
        </authorList>
    </citation>
    <scope>NUCLEOTIDE SEQUENCE [LARGE SCALE GENOMIC DNA]</scope>
    <source>
        <strain evidence="2">cv. PW_Plant_1</strain>
    </source>
</reference>
<dbReference type="Proteomes" id="UP001162992">
    <property type="component" value="Chromosome 11"/>
</dbReference>
<sequence length="121" mass="13717">MMPCVRYDSSQMLCASLGFKPLLMKIAGPTPKGFETFRSRQVNVGTFHSKDGILSRRWIVLLTSDIAQEQAGQCRNFSLQGWYTFPPLDSAIDFRYCTCAMIDHHKSPSGIYSNKSHFLTM</sequence>
<evidence type="ECO:0000313" key="1">
    <source>
        <dbReference type="EMBL" id="KAJ7537735.1"/>
    </source>
</evidence>
<keyword evidence="2" id="KW-1185">Reference proteome</keyword>
<proteinExistence type="predicted"/>
<dbReference type="EMBL" id="CM055102">
    <property type="protein sequence ID" value="KAJ7537735.1"/>
    <property type="molecule type" value="Genomic_DNA"/>
</dbReference>
<accession>A0ACC2C6W5</accession>
<evidence type="ECO:0000313" key="2">
    <source>
        <dbReference type="Proteomes" id="UP001162992"/>
    </source>
</evidence>
<comment type="caution">
    <text evidence="1">The sequence shown here is derived from an EMBL/GenBank/DDBJ whole genome shotgun (WGS) entry which is preliminary data.</text>
</comment>
<organism evidence="1 2">
    <name type="scientific">Diphasiastrum complanatum</name>
    <name type="common">Issler's clubmoss</name>
    <name type="synonym">Lycopodium complanatum</name>
    <dbReference type="NCBI Taxonomy" id="34168"/>
    <lineage>
        <taxon>Eukaryota</taxon>
        <taxon>Viridiplantae</taxon>
        <taxon>Streptophyta</taxon>
        <taxon>Embryophyta</taxon>
        <taxon>Tracheophyta</taxon>
        <taxon>Lycopodiopsida</taxon>
        <taxon>Lycopodiales</taxon>
        <taxon>Lycopodiaceae</taxon>
        <taxon>Lycopodioideae</taxon>
        <taxon>Diphasiastrum</taxon>
    </lineage>
</organism>
<protein>
    <submittedName>
        <fullName evidence="1">Uncharacterized protein</fullName>
    </submittedName>
</protein>
<gene>
    <name evidence="1" type="ORF">O6H91_11G019400</name>
</gene>